<dbReference type="KEGG" id="gfe:Gferi_26305"/>
<evidence type="ECO:0000256" key="4">
    <source>
        <dbReference type="ARBA" id="ARBA00022827"/>
    </source>
</evidence>
<keyword evidence="5" id="KW-0560">Oxidoreductase</keyword>
<organism evidence="10 11">
    <name type="scientific">Geosporobacter ferrireducens</name>
    <dbReference type="NCBI Taxonomy" id="1424294"/>
    <lineage>
        <taxon>Bacteria</taxon>
        <taxon>Bacillati</taxon>
        <taxon>Bacillota</taxon>
        <taxon>Clostridia</taxon>
        <taxon>Peptostreptococcales</taxon>
        <taxon>Thermotaleaceae</taxon>
        <taxon>Geosporobacter</taxon>
    </lineage>
</organism>
<comment type="similarity">
    <text evidence="1">Belongs to the NADH dehydrogenase family.</text>
</comment>
<keyword evidence="6" id="KW-0520">NAD</keyword>
<dbReference type="AlphaFoldDB" id="A0A1D8GP82"/>
<evidence type="ECO:0000256" key="1">
    <source>
        <dbReference type="ARBA" id="ARBA00005272"/>
    </source>
</evidence>
<feature type="transmembrane region" description="Helical" evidence="8">
    <location>
        <begin position="539"/>
        <end position="563"/>
    </location>
</feature>
<dbReference type="SUPFAM" id="SSF51905">
    <property type="entry name" value="FAD/NAD(P)-binding domain"/>
    <property type="match status" value="2"/>
</dbReference>
<keyword evidence="4" id="KW-0274">FAD</keyword>
<feature type="transmembrane region" description="Helical" evidence="8">
    <location>
        <begin position="420"/>
        <end position="436"/>
    </location>
</feature>
<dbReference type="Proteomes" id="UP000095743">
    <property type="component" value="Chromosome"/>
</dbReference>
<dbReference type="EC" id="1.6.5.9" evidence="2"/>
<dbReference type="PRINTS" id="PR00368">
    <property type="entry name" value="FADPNR"/>
</dbReference>
<comment type="catalytic activity">
    <reaction evidence="7">
        <text>a quinone + NADH + H(+) = a quinol + NAD(+)</text>
        <dbReference type="Rhea" id="RHEA:46160"/>
        <dbReference type="ChEBI" id="CHEBI:15378"/>
        <dbReference type="ChEBI" id="CHEBI:24646"/>
        <dbReference type="ChEBI" id="CHEBI:57540"/>
        <dbReference type="ChEBI" id="CHEBI:57945"/>
        <dbReference type="ChEBI" id="CHEBI:132124"/>
        <dbReference type="EC" id="1.6.5.9"/>
    </reaction>
</comment>
<feature type="transmembrane region" description="Helical" evidence="8">
    <location>
        <begin position="575"/>
        <end position="597"/>
    </location>
</feature>
<evidence type="ECO:0000313" key="11">
    <source>
        <dbReference type="Proteomes" id="UP000095743"/>
    </source>
</evidence>
<dbReference type="InterPro" id="IPR023753">
    <property type="entry name" value="FAD/NAD-binding_dom"/>
</dbReference>
<dbReference type="STRING" id="1424294.Gferi_26305"/>
<feature type="domain" description="FAD/NAD(P)-binding" evidence="9">
    <location>
        <begin position="3"/>
        <end position="302"/>
    </location>
</feature>
<evidence type="ECO:0000256" key="3">
    <source>
        <dbReference type="ARBA" id="ARBA00022630"/>
    </source>
</evidence>
<proteinExistence type="inferred from homology"/>
<evidence type="ECO:0000256" key="5">
    <source>
        <dbReference type="ARBA" id="ARBA00023002"/>
    </source>
</evidence>
<protein>
    <recommendedName>
        <fullName evidence="2">NADH:ubiquinone reductase (non-electrogenic)</fullName>
        <ecNumber evidence="2">1.6.5.9</ecNumber>
    </recommendedName>
</protein>
<sequence length="618" mass="68895">MKRVIVLGAGYAGVEAALTLHKKLKKEPVKISIIDVHERHTLLTELHEVAGNRVDEESVKVYLKDIFKYTNVEIIQDKITSIDFDNQNLLSESSQYEYDYLIIGCGSEPAYFGIDGMEENAFTLWSLEDAKKINQHIRTMFQLASKEMDPGKRKSYLTFVVGGGGFTGIEMIGELIQWTPVLCKEHNISKSEVQLIVVEAMDKILPVLDQSLIEKAMNYLGKNNIKVMTNSPISKVSADEIQMNNGTSIPTHTLIWTGGIKVNRFIDTLGFPAAARGRGRIEVNEYTQSTKNPNVFFVGDNSYFVEEKGSALPPLVESALHTGKSAALNIANMIHGKPLEKCKPKLHGVMVSIGRKYAVADTMGMKTSGIFAMFIKHMVNVHYQFGIGGFEQVIRYLKHQFTHQRKDDNIIKKHLTTETFSFWMVIMRVYLGYMWLMQGIHKYSDGWFSKVSIYAQKVAAGAADVTAAASQAVEATTSASQAVEAVASASQVVDTATGAVLQGMNLIGQNTPEWYAWICENIIVPNAMLFQRLIVITELGLGIAFITGTFTFIAAIVSIGMNINFLLSTGLWDYWYLVTSIACLGGAGRSFGVDHYLMPWLMRQWRYLVRNKGVKINI</sequence>
<gene>
    <name evidence="10" type="ORF">Gferi_26305</name>
</gene>
<dbReference type="OrthoDB" id="9781621at2"/>
<dbReference type="PANTHER" id="PTHR43706:SF47">
    <property type="entry name" value="EXTERNAL NADH-UBIQUINONE OXIDOREDUCTASE 1, MITOCHONDRIAL-RELATED"/>
    <property type="match status" value="1"/>
</dbReference>
<evidence type="ECO:0000256" key="7">
    <source>
        <dbReference type="ARBA" id="ARBA00047599"/>
    </source>
</evidence>
<evidence type="ECO:0000259" key="9">
    <source>
        <dbReference type="Pfam" id="PF07992"/>
    </source>
</evidence>
<dbReference type="Gene3D" id="3.50.50.100">
    <property type="match status" value="1"/>
</dbReference>
<dbReference type="InterPro" id="IPR045024">
    <property type="entry name" value="NDH-2"/>
</dbReference>
<accession>A0A1D8GP82</accession>
<dbReference type="PANTHER" id="PTHR43706">
    <property type="entry name" value="NADH DEHYDROGENASE"/>
    <property type="match status" value="1"/>
</dbReference>
<reference evidence="10 11" key="1">
    <citation type="submission" date="2016-09" db="EMBL/GenBank/DDBJ databases">
        <title>Genomic analysis reveals versatility of anaerobic energy metabolism of Geosporobacter ferrireducens IRF9 of phylum Firmicutes.</title>
        <authorList>
            <person name="Kim S.-J."/>
        </authorList>
    </citation>
    <scope>NUCLEOTIDE SEQUENCE [LARGE SCALE GENOMIC DNA]</scope>
    <source>
        <strain evidence="10 11">IRF9</strain>
    </source>
</reference>
<dbReference type="InterPro" id="IPR036188">
    <property type="entry name" value="FAD/NAD-bd_sf"/>
</dbReference>
<keyword evidence="8" id="KW-0472">Membrane</keyword>
<dbReference type="GO" id="GO:0050136">
    <property type="term" value="F:NADH dehydrogenase (quinone) (non-electrogenic) activity"/>
    <property type="evidence" value="ECO:0007669"/>
    <property type="project" value="UniProtKB-EC"/>
</dbReference>
<keyword evidence="11" id="KW-1185">Reference proteome</keyword>
<evidence type="ECO:0000256" key="2">
    <source>
        <dbReference type="ARBA" id="ARBA00012637"/>
    </source>
</evidence>
<dbReference type="Pfam" id="PF07992">
    <property type="entry name" value="Pyr_redox_2"/>
    <property type="match status" value="1"/>
</dbReference>
<evidence type="ECO:0000313" key="10">
    <source>
        <dbReference type="EMBL" id="AOT72759.1"/>
    </source>
</evidence>
<dbReference type="EMBL" id="CP017269">
    <property type="protein sequence ID" value="AOT72759.1"/>
    <property type="molecule type" value="Genomic_DNA"/>
</dbReference>
<keyword evidence="8" id="KW-0812">Transmembrane</keyword>
<dbReference type="RefSeq" id="WP_069981068.1">
    <property type="nucleotide sequence ID" value="NZ_CP017269.1"/>
</dbReference>
<keyword evidence="8" id="KW-1133">Transmembrane helix</keyword>
<evidence type="ECO:0000256" key="6">
    <source>
        <dbReference type="ARBA" id="ARBA00023027"/>
    </source>
</evidence>
<keyword evidence="3" id="KW-0285">Flavoprotein</keyword>
<evidence type="ECO:0000256" key="8">
    <source>
        <dbReference type="SAM" id="Phobius"/>
    </source>
</evidence>
<name>A0A1D8GP82_9FIRM</name>